<proteinExistence type="predicted"/>
<evidence type="ECO:0000313" key="2">
    <source>
        <dbReference type="EMBL" id="KAJ7633749.1"/>
    </source>
</evidence>
<dbReference type="AlphaFoldDB" id="A0AAD7BYC0"/>
<gene>
    <name evidence="2" type="ORF">B0H17DRAFT_1217456</name>
</gene>
<reference evidence="2" key="1">
    <citation type="submission" date="2023-03" db="EMBL/GenBank/DDBJ databases">
        <title>Massive genome expansion in bonnet fungi (Mycena s.s.) driven by repeated elements and novel gene families across ecological guilds.</title>
        <authorList>
            <consortium name="Lawrence Berkeley National Laboratory"/>
            <person name="Harder C.B."/>
            <person name="Miyauchi S."/>
            <person name="Viragh M."/>
            <person name="Kuo A."/>
            <person name="Thoen E."/>
            <person name="Andreopoulos B."/>
            <person name="Lu D."/>
            <person name="Skrede I."/>
            <person name="Drula E."/>
            <person name="Henrissat B."/>
            <person name="Morin E."/>
            <person name="Kohler A."/>
            <person name="Barry K."/>
            <person name="LaButti K."/>
            <person name="Morin E."/>
            <person name="Salamov A."/>
            <person name="Lipzen A."/>
            <person name="Mereny Z."/>
            <person name="Hegedus B."/>
            <person name="Baldrian P."/>
            <person name="Stursova M."/>
            <person name="Weitz H."/>
            <person name="Taylor A."/>
            <person name="Grigoriev I.V."/>
            <person name="Nagy L.G."/>
            <person name="Martin F."/>
            <person name="Kauserud H."/>
        </authorList>
    </citation>
    <scope>NUCLEOTIDE SEQUENCE</scope>
    <source>
        <strain evidence="2">CBHHK067</strain>
    </source>
</reference>
<accession>A0AAD7BYC0</accession>
<comment type="caution">
    <text evidence="2">The sequence shown here is derived from an EMBL/GenBank/DDBJ whole genome shotgun (WGS) entry which is preliminary data.</text>
</comment>
<name>A0AAD7BYC0_MYCRO</name>
<dbReference type="EMBL" id="JARKIE010000485">
    <property type="protein sequence ID" value="KAJ7633749.1"/>
    <property type="molecule type" value="Genomic_DNA"/>
</dbReference>
<organism evidence="2 3">
    <name type="scientific">Mycena rosella</name>
    <name type="common">Pink bonnet</name>
    <name type="synonym">Agaricus rosellus</name>
    <dbReference type="NCBI Taxonomy" id="1033263"/>
    <lineage>
        <taxon>Eukaryota</taxon>
        <taxon>Fungi</taxon>
        <taxon>Dikarya</taxon>
        <taxon>Basidiomycota</taxon>
        <taxon>Agaricomycotina</taxon>
        <taxon>Agaricomycetes</taxon>
        <taxon>Agaricomycetidae</taxon>
        <taxon>Agaricales</taxon>
        <taxon>Marasmiineae</taxon>
        <taxon>Mycenaceae</taxon>
        <taxon>Mycena</taxon>
    </lineage>
</organism>
<dbReference type="Proteomes" id="UP001221757">
    <property type="component" value="Unassembled WGS sequence"/>
</dbReference>
<sequence>MPPARAAHIRCTHPCASRAPPRGHLVHPPPASRATPPTLLLLLDVPHPRRRRHILVATRRPGTRCTLGTAGMEAMELIVAVKAAVVVGAEVIGLGVLSEKGAVEAPCAVRASEGVVAVGVGEAKGEAVTLLMAMMLSSPHLTAAAMRPEWRWARSIGARDPVPSLLASTILLKLIAVVVRSLGRLGSETSMSMTTQLGTFTQTAAALHGTTQQHSHGHGTSGATLPRTTRIPGQISLIDVLG</sequence>
<feature type="region of interest" description="Disordered" evidence="1">
    <location>
        <begin position="208"/>
        <end position="228"/>
    </location>
</feature>
<protein>
    <submittedName>
        <fullName evidence="2">Uncharacterized protein</fullName>
    </submittedName>
</protein>
<evidence type="ECO:0000313" key="3">
    <source>
        <dbReference type="Proteomes" id="UP001221757"/>
    </source>
</evidence>
<keyword evidence="3" id="KW-1185">Reference proteome</keyword>
<evidence type="ECO:0000256" key="1">
    <source>
        <dbReference type="SAM" id="MobiDB-lite"/>
    </source>
</evidence>